<dbReference type="PANTHER" id="PTHR46696">
    <property type="entry name" value="P450, PUTATIVE (EUROFUNG)-RELATED"/>
    <property type="match status" value="1"/>
</dbReference>
<comment type="similarity">
    <text evidence="1 2">Belongs to the cytochrome P450 family.</text>
</comment>
<sequence length="342" mass="37444">MTRKPTCTTQSLRDAVSACYIHCVMQQISMYDHPVWVVTDTDLARTVLADVRFAKDTALAPEHWNARTAGLEPTAAEQMSITTLDGEPHARLRKAFAPLFSAARMRAYYPRIRAIAENLLKALPGEVDLIDDFTTRYPLAVLCELLGIPEREVDLAIEACRLMHVDYPANVPAAMGGFARLASQATAELRMPEGSTEQDLHYQIFTILFAGQLTTDLAAGFLVARLIGSDETADELVRETLREHPPAPFTLWRFTTTDVEIAGTELPAGSPVLVDLTRVPDLVFGFGPHFCIGAQLAQLELKALVEAFRALYPDARVTAPLSQSSPGGIMGSRLDALPVRLA</sequence>
<reference evidence="4" key="1">
    <citation type="journal article" date="2019" name="Int. J. Syst. Evol. Microbiol.">
        <title>The Global Catalogue of Microorganisms (GCM) 10K type strain sequencing project: providing services to taxonomists for standard genome sequencing and annotation.</title>
        <authorList>
            <consortium name="The Broad Institute Genomics Platform"/>
            <consortium name="The Broad Institute Genome Sequencing Center for Infectious Disease"/>
            <person name="Wu L."/>
            <person name="Ma J."/>
        </authorList>
    </citation>
    <scope>NUCLEOTIDE SEQUENCE [LARGE SCALE GENOMIC DNA]</scope>
    <source>
        <strain evidence="4">CGMCC 4.7367</strain>
    </source>
</reference>
<keyword evidence="2" id="KW-0479">Metal-binding</keyword>
<organism evidence="3 4">
    <name type="scientific">Lentzea cavernae</name>
    <dbReference type="NCBI Taxonomy" id="2020703"/>
    <lineage>
        <taxon>Bacteria</taxon>
        <taxon>Bacillati</taxon>
        <taxon>Actinomycetota</taxon>
        <taxon>Actinomycetes</taxon>
        <taxon>Pseudonocardiales</taxon>
        <taxon>Pseudonocardiaceae</taxon>
        <taxon>Lentzea</taxon>
    </lineage>
</organism>
<dbReference type="Pfam" id="PF00067">
    <property type="entry name" value="p450"/>
    <property type="match status" value="1"/>
</dbReference>
<evidence type="ECO:0000256" key="2">
    <source>
        <dbReference type="RuleBase" id="RU000461"/>
    </source>
</evidence>
<keyword evidence="2" id="KW-0349">Heme</keyword>
<evidence type="ECO:0000313" key="3">
    <source>
        <dbReference type="EMBL" id="GHH53441.1"/>
    </source>
</evidence>
<dbReference type="Proteomes" id="UP000605568">
    <property type="component" value="Unassembled WGS sequence"/>
</dbReference>
<keyword evidence="2" id="KW-0560">Oxidoreductase</keyword>
<evidence type="ECO:0000256" key="1">
    <source>
        <dbReference type="ARBA" id="ARBA00010617"/>
    </source>
</evidence>
<comment type="caution">
    <text evidence="3">The sequence shown here is derived from an EMBL/GenBank/DDBJ whole genome shotgun (WGS) entry which is preliminary data.</text>
</comment>
<protein>
    <submittedName>
        <fullName evidence="3">Cytochrome P450</fullName>
    </submittedName>
</protein>
<dbReference type="EMBL" id="BNAR01000012">
    <property type="protein sequence ID" value="GHH53441.1"/>
    <property type="molecule type" value="Genomic_DNA"/>
</dbReference>
<evidence type="ECO:0000313" key="4">
    <source>
        <dbReference type="Proteomes" id="UP000605568"/>
    </source>
</evidence>
<dbReference type="InterPro" id="IPR036396">
    <property type="entry name" value="Cyt_P450_sf"/>
</dbReference>
<dbReference type="SUPFAM" id="SSF48264">
    <property type="entry name" value="Cytochrome P450"/>
    <property type="match status" value="1"/>
</dbReference>
<dbReference type="InterPro" id="IPR001128">
    <property type="entry name" value="Cyt_P450"/>
</dbReference>
<dbReference type="InterPro" id="IPR017972">
    <property type="entry name" value="Cyt_P450_CS"/>
</dbReference>
<dbReference type="InterPro" id="IPR002397">
    <property type="entry name" value="Cyt_P450_B"/>
</dbReference>
<keyword evidence="4" id="KW-1185">Reference proteome</keyword>
<keyword evidence="2" id="KW-0408">Iron</keyword>
<dbReference type="PRINTS" id="PR00385">
    <property type="entry name" value="P450"/>
</dbReference>
<name>A0ABQ3MQT6_9PSEU</name>
<dbReference type="PANTHER" id="PTHR46696:SF1">
    <property type="entry name" value="CYTOCHROME P450 YJIB-RELATED"/>
    <property type="match status" value="1"/>
</dbReference>
<dbReference type="PRINTS" id="PR00359">
    <property type="entry name" value="BP450"/>
</dbReference>
<accession>A0ABQ3MQT6</accession>
<dbReference type="Gene3D" id="1.10.630.10">
    <property type="entry name" value="Cytochrome P450"/>
    <property type="match status" value="1"/>
</dbReference>
<dbReference type="PROSITE" id="PS00086">
    <property type="entry name" value="CYTOCHROME_P450"/>
    <property type="match status" value="1"/>
</dbReference>
<gene>
    <name evidence="3" type="ORF">GCM10017774_67000</name>
</gene>
<keyword evidence="2" id="KW-0503">Monooxygenase</keyword>
<proteinExistence type="inferred from homology"/>